<dbReference type="Pfam" id="PF13424">
    <property type="entry name" value="TPR_12"/>
    <property type="match status" value="2"/>
</dbReference>
<dbReference type="GO" id="GO:0009116">
    <property type="term" value="P:nucleoside metabolic process"/>
    <property type="evidence" value="ECO:0007669"/>
    <property type="project" value="InterPro"/>
</dbReference>
<dbReference type="PROSITE" id="PS50005">
    <property type="entry name" value="TPR"/>
    <property type="match status" value="1"/>
</dbReference>
<dbReference type="InterPro" id="IPR013087">
    <property type="entry name" value="Znf_C2H2_type"/>
</dbReference>
<reference evidence="4 5" key="1">
    <citation type="submission" date="2020-05" db="EMBL/GenBank/DDBJ databases">
        <title>Identification and distribution of gene clusters putatively required for synthesis of sphingolipid metabolism inhibitors in phylogenetically diverse species of the filamentous fungus Fusarium.</title>
        <authorList>
            <person name="Kim H.-S."/>
            <person name="Busman M."/>
            <person name="Brown D.W."/>
            <person name="Divon H."/>
            <person name="Uhlig S."/>
            <person name="Proctor R.H."/>
        </authorList>
    </citation>
    <scope>NUCLEOTIDE SEQUENCE [LARGE SCALE GENOMIC DNA]</scope>
    <source>
        <strain evidence="4 5">NRRL 26131</strain>
    </source>
</reference>
<proteinExistence type="predicted"/>
<evidence type="ECO:0000313" key="4">
    <source>
        <dbReference type="EMBL" id="KAF5701635.1"/>
    </source>
</evidence>
<keyword evidence="5" id="KW-1185">Reference proteome</keyword>
<dbReference type="InterPro" id="IPR002182">
    <property type="entry name" value="NB-ARC"/>
</dbReference>
<dbReference type="InterPro" id="IPR027417">
    <property type="entry name" value="P-loop_NTPase"/>
</dbReference>
<dbReference type="InterPro" id="IPR000845">
    <property type="entry name" value="Nucleoside_phosphorylase_d"/>
</dbReference>
<dbReference type="InterPro" id="IPR011990">
    <property type="entry name" value="TPR-like_helical_dom_sf"/>
</dbReference>
<dbReference type="Gene3D" id="3.40.50.300">
    <property type="entry name" value="P-loop containing nucleotide triphosphate hydrolases"/>
    <property type="match status" value="1"/>
</dbReference>
<dbReference type="GO" id="GO:0043531">
    <property type="term" value="F:ADP binding"/>
    <property type="evidence" value="ECO:0007669"/>
    <property type="project" value="InterPro"/>
</dbReference>
<dbReference type="EMBL" id="JAAQPF010000477">
    <property type="protein sequence ID" value="KAF5701635.1"/>
    <property type="molecule type" value="Genomic_DNA"/>
</dbReference>
<feature type="repeat" description="TPR" evidence="1">
    <location>
        <begin position="1546"/>
        <end position="1579"/>
    </location>
</feature>
<dbReference type="SMART" id="SM00355">
    <property type="entry name" value="ZnF_C2H2"/>
    <property type="match status" value="2"/>
</dbReference>
<dbReference type="PANTHER" id="PTHR46082">
    <property type="entry name" value="ATP/GTP-BINDING PROTEIN-RELATED"/>
    <property type="match status" value="1"/>
</dbReference>
<dbReference type="SUPFAM" id="SSF52540">
    <property type="entry name" value="P-loop containing nucleoside triphosphate hydrolases"/>
    <property type="match status" value="1"/>
</dbReference>
<dbReference type="Gene3D" id="1.25.40.10">
    <property type="entry name" value="Tetratricopeptide repeat domain"/>
    <property type="match status" value="1"/>
</dbReference>
<protein>
    <submittedName>
        <fullName evidence="4">Ankyrin protein 3</fullName>
    </submittedName>
</protein>
<organism evidence="4 5">
    <name type="scientific">Fusarium globosum</name>
    <dbReference type="NCBI Taxonomy" id="78864"/>
    <lineage>
        <taxon>Eukaryota</taxon>
        <taxon>Fungi</taxon>
        <taxon>Dikarya</taxon>
        <taxon>Ascomycota</taxon>
        <taxon>Pezizomycotina</taxon>
        <taxon>Sordariomycetes</taxon>
        <taxon>Hypocreomycetidae</taxon>
        <taxon>Hypocreales</taxon>
        <taxon>Nectriaceae</taxon>
        <taxon>Fusarium</taxon>
        <taxon>Fusarium fujikuroi species complex</taxon>
    </lineage>
</organism>
<dbReference type="Proteomes" id="UP000532311">
    <property type="component" value="Unassembled WGS sequence"/>
</dbReference>
<dbReference type="Pfam" id="PF13374">
    <property type="entry name" value="TPR_10"/>
    <property type="match status" value="1"/>
</dbReference>
<feature type="region of interest" description="Disordered" evidence="2">
    <location>
        <begin position="299"/>
        <end position="334"/>
    </location>
</feature>
<keyword evidence="1" id="KW-0802">TPR repeat</keyword>
<evidence type="ECO:0000313" key="5">
    <source>
        <dbReference type="Proteomes" id="UP000532311"/>
    </source>
</evidence>
<dbReference type="InterPro" id="IPR019734">
    <property type="entry name" value="TPR_rpt"/>
</dbReference>
<evidence type="ECO:0000256" key="1">
    <source>
        <dbReference type="PROSITE-ProRule" id="PRU00339"/>
    </source>
</evidence>
<dbReference type="PANTHER" id="PTHR46082:SF6">
    <property type="entry name" value="AAA+ ATPASE DOMAIN-CONTAINING PROTEIN-RELATED"/>
    <property type="match status" value="1"/>
</dbReference>
<dbReference type="InterPro" id="IPR053137">
    <property type="entry name" value="NLR-like"/>
</dbReference>
<dbReference type="Pfam" id="PF00931">
    <property type="entry name" value="NB-ARC"/>
    <property type="match status" value="1"/>
</dbReference>
<comment type="caution">
    <text evidence="4">The sequence shown here is derived from an EMBL/GenBank/DDBJ whole genome shotgun (WGS) entry which is preliminary data.</text>
</comment>
<sequence length="1645" mass="182193">MASSKSQATGIENIHTATVACISSLEACLSVKPLMKGGWAENRLADMNLWASGVGALARPKASLDRRLEFQPKARLVLSNLLLTLQTLIEVCRIHAMDVNSAKTDTLRDEDTSVTPADMSLVVDSESASSAESWFMELGHDIGMVSDSSSDSFIEDQSAYCDHETKLKRSMDDIDDLIDQLIMLGFAIRKSGTAARLQKADKTFNPKQNSNLRTYLESIVLRNTGKRRQDNDFDQGLTTCDRMHHANALREVTAPQNHLIIANLRRRHRFNYARRHQLDLGQQVAQPIITKSVLSVPGPTQYQSTMTRDPLSQDLDKPTMAPMGSATPTGSSEVHEARTMSETTASAVEGSILNLARPSEPATSVMSMSIRKFEYPSPPPVSKFMRGFKCPCCYQTLPEMFHESSRWRKHLTEDLCPYTCPFSDCERAEVLYISRTAWRNHVLESHGKGEYWECQACSGTVFSTAKELAEHNHLKHGSTISEDEIADLQAFCRNITPPSISHCPLCLWPEGEEVLPDAMTSLEHIGSCIHEFSLNSLPWAKSLSLQGADSTTISIPNVEEWLTGTVEKLDIEEIRDLDVRAFQPLPRPPRSPIQDPMHIPREYFAEISKYSSHAERGSHIPSDFSTNGTVDELAANDTDSATTTQSHPPRPSDRHGFEIAIICSTALEADAIDALFDRYWEDDGLYYDKEPGDPNAYSTGVIGRFNVVLVYMPGTGKVNAASVAAHCARSFPNIKLALLVGICGVVPFSPSKDEIILGDIIISTGIIHYDFGRQLPGRSVHGNTLSDARGNPNREIREVLAKLKTHRHRHQLNAKIERFLDVLRQDPELHAEYPGSAEDKLFEATYYHTANRRSCEQVGCNGELVSRSRLSTEDVPPKPTVHFGLVASGNTVMKSGEDRDRIALADDVIAFEMEGAGVWDTFPCIIIKGGCDYADSHKSQVWQRYAAATAAACAKAFLEFWNPLSNARYSSQASDGNTSPSILLPRTKENTTSGLNADFTGRQREIAQIQNLLFRESGGRSVALVGLGGMGKTQIALQFAYLIKNDKESDHVDNVIWMSALSIAIFESECSKMITQFGIEFLPGETAKDTFKRFLCSQEAGKWLLIIDNVDDMDTLCGSMKAPEGIAQFIPDREHGYILFLTRSRQVATSVAPNNIVEVSELDGHDAEALLQTILKEKIEMQDKSLIEKLLQDLAYNPLAIAQLAAYMNVNEISVSEGLSLLESSHEIRDEILGDDVKLSVIALFNRSFDAINAVNKAAAELLTFMALLGPDAIPRALLLQTESEESTTRAIETLHNYCLLQKVKDGETFHMHRLLRSAAQRWGKQHGFEIRMRQKAFVHIANVLKSANSDSSAACRDYMPHALTLLTNTEGVKTEAISNLGYWIGRCLRIGGRIRQAVGILESVVEIQSATLDREDAARLSSQHELASAYLSNGQIEEAIELLENVIAIRRILAENDNSRLASQHVLAVAYRKKGLIKEAVELLEHVVAAAQAGLAENDPFRMKSQLELASTYQSGGQIKKAIELLEHTVAAREYMQPETHPDRLATQYNLGQAYRSNGQVKEAIELLSHVVLVQADTLTEAHPDRLAGQYELAMAFQANGQSKEAIGLLEQVVAIQAETLPEDHPDRWKSANSLQEIYTKLEP</sequence>
<dbReference type="Gene3D" id="3.40.50.1580">
    <property type="entry name" value="Nucleoside phosphorylase domain"/>
    <property type="match status" value="1"/>
</dbReference>
<dbReference type="SUPFAM" id="SSF48452">
    <property type="entry name" value="TPR-like"/>
    <property type="match status" value="1"/>
</dbReference>
<dbReference type="SUPFAM" id="SSF53167">
    <property type="entry name" value="Purine and uridine phosphorylases"/>
    <property type="match status" value="1"/>
</dbReference>
<dbReference type="GO" id="GO:0003824">
    <property type="term" value="F:catalytic activity"/>
    <property type="evidence" value="ECO:0007669"/>
    <property type="project" value="InterPro"/>
</dbReference>
<feature type="domain" description="C2H2-type" evidence="3">
    <location>
        <begin position="418"/>
        <end position="446"/>
    </location>
</feature>
<dbReference type="Pfam" id="PF01048">
    <property type="entry name" value="PNP_UDP_1"/>
    <property type="match status" value="1"/>
</dbReference>
<gene>
    <name evidence="4" type="ORF">FGLOB1_10083</name>
</gene>
<dbReference type="SMART" id="SM00028">
    <property type="entry name" value="TPR"/>
    <property type="match status" value="5"/>
</dbReference>
<name>A0A8H5XYQ7_9HYPO</name>
<dbReference type="InterPro" id="IPR035994">
    <property type="entry name" value="Nucleoside_phosphorylase_sf"/>
</dbReference>
<accession>A0A8H5XYQ7</accession>
<evidence type="ECO:0000259" key="3">
    <source>
        <dbReference type="SMART" id="SM00355"/>
    </source>
</evidence>
<feature type="domain" description="C2H2-type" evidence="3">
    <location>
        <begin position="452"/>
        <end position="476"/>
    </location>
</feature>
<evidence type="ECO:0000256" key="2">
    <source>
        <dbReference type="SAM" id="MobiDB-lite"/>
    </source>
</evidence>